<feature type="compositionally biased region" description="Basic and acidic residues" evidence="2">
    <location>
        <begin position="156"/>
        <end position="167"/>
    </location>
</feature>
<dbReference type="RefSeq" id="XP_037213312.1">
    <property type="nucleotide sequence ID" value="XM_037370311.1"/>
</dbReference>
<dbReference type="InterPro" id="IPR001356">
    <property type="entry name" value="HD"/>
</dbReference>
<feature type="compositionally biased region" description="Low complexity" evidence="2">
    <location>
        <begin position="345"/>
        <end position="359"/>
    </location>
</feature>
<name>A0A8H6RYG7_9AGAR</name>
<dbReference type="SMART" id="SM00389">
    <property type="entry name" value="HOX"/>
    <property type="match status" value="1"/>
</dbReference>
<evidence type="ECO:0000313" key="5">
    <source>
        <dbReference type="Proteomes" id="UP000636479"/>
    </source>
</evidence>
<dbReference type="InterPro" id="IPR009057">
    <property type="entry name" value="Homeodomain-like_sf"/>
</dbReference>
<protein>
    <recommendedName>
        <fullName evidence="3">Homeobox domain-containing protein</fullName>
    </recommendedName>
</protein>
<sequence length="431" mass="48598">MALDLRAPPLPPGLHSNPTPQSADPTKKKIRHFPPEALFILQAAWREDNSPKMARRLELRVPGEEDCNERRVYFWFRNKRRTQKKHSELAPVYLPPFVPPNARYPSLTAEMLGKLLGAWECIPEGSHDSMRYHWIHDAWPQERNTREGNNPLPTEDDIRRWLDDKKAGITKTTPDQDDEDEEEEMEVDSDDEDDLPLAQRFPPRRVSQSLYDDDYEPIASPISVETPLIRRPSDSYFPPTPTSTRAPSLAIKSESDTPVARYSSLPIIETLPYQSSSSSSSYSSQALYSPPPSDGPESRASTVFSARQIESPIISARPTIQTQASSSSFADNTPPPDIDPRPRRPATSSTSTSTSTTPRPSLPRRLPPRAPPPPSNDTERHLLAVYEAIKQDPPGPGALTPSAFDVLWQEHNAEERMTQFLAEFRRGIERI</sequence>
<dbReference type="GO" id="GO:0003677">
    <property type="term" value="F:DNA binding"/>
    <property type="evidence" value="ECO:0007669"/>
    <property type="project" value="UniProtKB-UniRule"/>
</dbReference>
<feature type="compositionally biased region" description="Low complexity" evidence="2">
    <location>
        <begin position="272"/>
        <end position="288"/>
    </location>
</feature>
<organism evidence="4 5">
    <name type="scientific">Mycena indigotica</name>
    <dbReference type="NCBI Taxonomy" id="2126181"/>
    <lineage>
        <taxon>Eukaryota</taxon>
        <taxon>Fungi</taxon>
        <taxon>Dikarya</taxon>
        <taxon>Basidiomycota</taxon>
        <taxon>Agaricomycotina</taxon>
        <taxon>Agaricomycetes</taxon>
        <taxon>Agaricomycetidae</taxon>
        <taxon>Agaricales</taxon>
        <taxon>Marasmiineae</taxon>
        <taxon>Mycenaceae</taxon>
        <taxon>Mycena</taxon>
    </lineage>
</organism>
<accession>A0A8H6RYG7</accession>
<evidence type="ECO:0000259" key="3">
    <source>
        <dbReference type="PROSITE" id="PS50071"/>
    </source>
</evidence>
<dbReference type="AlphaFoldDB" id="A0A8H6RYG7"/>
<dbReference type="Gene3D" id="1.10.10.60">
    <property type="entry name" value="Homeodomain-like"/>
    <property type="match status" value="1"/>
</dbReference>
<feature type="domain" description="Homeobox" evidence="3">
    <location>
        <begin position="24"/>
        <end position="86"/>
    </location>
</feature>
<dbReference type="PROSITE" id="PS50071">
    <property type="entry name" value="HOMEOBOX_2"/>
    <property type="match status" value="1"/>
</dbReference>
<feature type="region of interest" description="Disordered" evidence="2">
    <location>
        <begin position="272"/>
        <end position="381"/>
    </location>
</feature>
<evidence type="ECO:0000256" key="1">
    <source>
        <dbReference type="PROSITE-ProRule" id="PRU00108"/>
    </source>
</evidence>
<keyword evidence="5" id="KW-1185">Reference proteome</keyword>
<dbReference type="GO" id="GO:0005634">
    <property type="term" value="C:nucleus"/>
    <property type="evidence" value="ECO:0007669"/>
    <property type="project" value="UniProtKB-SubCell"/>
</dbReference>
<feature type="region of interest" description="Disordered" evidence="2">
    <location>
        <begin position="142"/>
        <end position="260"/>
    </location>
</feature>
<dbReference type="CDD" id="cd00086">
    <property type="entry name" value="homeodomain"/>
    <property type="match status" value="1"/>
</dbReference>
<comment type="caution">
    <text evidence="4">The sequence shown here is derived from an EMBL/GenBank/DDBJ whole genome shotgun (WGS) entry which is preliminary data.</text>
</comment>
<feature type="compositionally biased region" description="Polar residues" evidence="2">
    <location>
        <begin position="318"/>
        <end position="331"/>
    </location>
</feature>
<keyword evidence="1" id="KW-0539">Nucleus</keyword>
<proteinExistence type="predicted"/>
<feature type="compositionally biased region" description="Acidic residues" evidence="2">
    <location>
        <begin position="175"/>
        <end position="195"/>
    </location>
</feature>
<feature type="DNA-binding region" description="Homeobox" evidence="1">
    <location>
        <begin position="26"/>
        <end position="87"/>
    </location>
</feature>
<dbReference type="GeneID" id="59352827"/>
<feature type="region of interest" description="Disordered" evidence="2">
    <location>
        <begin position="1"/>
        <end position="29"/>
    </location>
</feature>
<dbReference type="EMBL" id="JACAZF010000017">
    <property type="protein sequence ID" value="KAF7289281.1"/>
    <property type="molecule type" value="Genomic_DNA"/>
</dbReference>
<evidence type="ECO:0000256" key="2">
    <source>
        <dbReference type="SAM" id="MobiDB-lite"/>
    </source>
</evidence>
<dbReference type="OrthoDB" id="2966178at2759"/>
<dbReference type="Proteomes" id="UP000636479">
    <property type="component" value="Unassembled WGS sequence"/>
</dbReference>
<comment type="subcellular location">
    <subcellularLocation>
        <location evidence="1">Nucleus</location>
    </subcellularLocation>
</comment>
<dbReference type="SUPFAM" id="SSF46689">
    <property type="entry name" value="Homeodomain-like"/>
    <property type="match status" value="1"/>
</dbReference>
<gene>
    <name evidence="4" type="ORF">MIND_01389700</name>
</gene>
<reference evidence="4" key="1">
    <citation type="submission" date="2020-05" db="EMBL/GenBank/DDBJ databases">
        <title>Mycena genomes resolve the evolution of fungal bioluminescence.</title>
        <authorList>
            <person name="Tsai I.J."/>
        </authorList>
    </citation>
    <scope>NUCLEOTIDE SEQUENCE</scope>
    <source>
        <strain evidence="4">171206Taipei</strain>
    </source>
</reference>
<keyword evidence="1" id="KW-0371">Homeobox</keyword>
<keyword evidence="1" id="KW-0238">DNA-binding</keyword>
<evidence type="ECO:0000313" key="4">
    <source>
        <dbReference type="EMBL" id="KAF7289281.1"/>
    </source>
</evidence>